<accession>A0A3S4HQP7</accession>
<name>A0A3S4HQP7_KLEPN</name>
<organism evidence="1 2">
    <name type="scientific">Klebsiella pneumoniae</name>
    <dbReference type="NCBI Taxonomy" id="573"/>
    <lineage>
        <taxon>Bacteria</taxon>
        <taxon>Pseudomonadati</taxon>
        <taxon>Pseudomonadota</taxon>
        <taxon>Gammaproteobacteria</taxon>
        <taxon>Enterobacterales</taxon>
        <taxon>Enterobacteriaceae</taxon>
        <taxon>Klebsiella/Raoultella group</taxon>
        <taxon>Klebsiella</taxon>
        <taxon>Klebsiella pneumoniae complex</taxon>
    </lineage>
</organism>
<reference evidence="1 2" key="1">
    <citation type="submission" date="2018-12" db="EMBL/GenBank/DDBJ databases">
        <authorList>
            <consortium name="Pathogen Informatics"/>
        </authorList>
    </citation>
    <scope>NUCLEOTIDE SEQUENCE [LARGE SCALE GENOMIC DNA]</scope>
    <source>
        <strain evidence="1 2">NCTC13635</strain>
    </source>
</reference>
<sequence length="50" mass="5655">MRREGGNRDLKRWRTVAISTGEMDLETFIAGAGRRTKAGQLVRLLNIPLE</sequence>
<evidence type="ECO:0000313" key="2">
    <source>
        <dbReference type="Proteomes" id="UP000282433"/>
    </source>
</evidence>
<evidence type="ECO:0000313" key="1">
    <source>
        <dbReference type="EMBL" id="VEB01284.1"/>
    </source>
</evidence>
<dbReference type="Proteomes" id="UP000282433">
    <property type="component" value="Chromosome"/>
</dbReference>
<gene>
    <name evidence="1" type="ORF">NCTC13635_01947</name>
</gene>
<proteinExistence type="predicted"/>
<protein>
    <submittedName>
        <fullName evidence="1">DNA primase</fullName>
    </submittedName>
</protein>
<dbReference type="AlphaFoldDB" id="A0A3S4HQP7"/>
<dbReference type="EMBL" id="LR134162">
    <property type="protein sequence ID" value="VEB01284.1"/>
    <property type="molecule type" value="Genomic_DNA"/>
</dbReference>